<keyword evidence="1" id="KW-1133">Transmembrane helix</keyword>
<feature type="transmembrane region" description="Helical" evidence="1">
    <location>
        <begin position="44"/>
        <end position="65"/>
    </location>
</feature>
<proteinExistence type="predicted"/>
<dbReference type="EMBL" id="FNJW01000008">
    <property type="protein sequence ID" value="SDQ14559.1"/>
    <property type="molecule type" value="Genomic_DNA"/>
</dbReference>
<evidence type="ECO:0000313" key="2">
    <source>
        <dbReference type="EMBL" id="SDQ14559.1"/>
    </source>
</evidence>
<feature type="transmembrane region" description="Helical" evidence="1">
    <location>
        <begin position="263"/>
        <end position="281"/>
    </location>
</feature>
<organism evidence="2 3">
    <name type="scientific">Carnobacterium viridans</name>
    <dbReference type="NCBI Taxonomy" id="174587"/>
    <lineage>
        <taxon>Bacteria</taxon>
        <taxon>Bacillati</taxon>
        <taxon>Bacillota</taxon>
        <taxon>Bacilli</taxon>
        <taxon>Lactobacillales</taxon>
        <taxon>Carnobacteriaceae</taxon>
        <taxon>Carnobacterium</taxon>
    </lineage>
</organism>
<keyword evidence="3" id="KW-1185">Reference proteome</keyword>
<evidence type="ECO:0008006" key="4">
    <source>
        <dbReference type="Google" id="ProtNLM"/>
    </source>
</evidence>
<feature type="transmembrane region" description="Helical" evidence="1">
    <location>
        <begin position="331"/>
        <end position="355"/>
    </location>
</feature>
<reference evidence="3" key="1">
    <citation type="submission" date="2016-10" db="EMBL/GenBank/DDBJ databases">
        <authorList>
            <person name="Varghese N."/>
            <person name="Submissions S."/>
        </authorList>
    </citation>
    <scope>NUCLEOTIDE SEQUENCE [LARGE SCALE GENOMIC DNA]</scope>
    <source>
        <strain evidence="3">MPL-11</strain>
    </source>
</reference>
<feature type="transmembrane region" description="Helical" evidence="1">
    <location>
        <begin position="21"/>
        <end position="38"/>
    </location>
</feature>
<evidence type="ECO:0000256" key="1">
    <source>
        <dbReference type="SAM" id="Phobius"/>
    </source>
</evidence>
<keyword evidence="1" id="KW-0812">Transmembrane</keyword>
<keyword evidence="1" id="KW-0472">Membrane</keyword>
<feature type="transmembrane region" description="Helical" evidence="1">
    <location>
        <begin position="72"/>
        <end position="92"/>
    </location>
</feature>
<feature type="transmembrane region" description="Helical" evidence="1">
    <location>
        <begin position="134"/>
        <end position="154"/>
    </location>
</feature>
<dbReference type="AlphaFoldDB" id="A0A1H0YH42"/>
<feature type="transmembrane region" description="Helical" evidence="1">
    <location>
        <begin position="104"/>
        <end position="122"/>
    </location>
</feature>
<protein>
    <recommendedName>
        <fullName evidence="4">O-antigen ligase like membrane protein</fullName>
    </recommendedName>
</protein>
<feature type="transmembrane region" description="Helical" evidence="1">
    <location>
        <begin position="222"/>
        <end position="243"/>
    </location>
</feature>
<name>A0A1H0YH42_9LACT</name>
<dbReference type="RefSeq" id="WP_089975656.1">
    <property type="nucleotide sequence ID" value="NZ_FNJW01000008.1"/>
</dbReference>
<dbReference type="Proteomes" id="UP000199481">
    <property type="component" value="Unassembled WGS sequence"/>
</dbReference>
<accession>A0A1H0YH42</accession>
<gene>
    <name evidence="2" type="ORF">SAMN04487752_0950</name>
</gene>
<dbReference type="OrthoDB" id="2155507at2"/>
<sequence>MTLENCSILTKWLNFNKQYHSIWAVIILSLMSMSFIVTDWMIGIFTLSDYIFAVVGLSLIISGNYKLKKKQLLWILLILGLIAINIIMNIQLNSSFILKTGLASLIRISYYIAITFGVYNYVKEQKLEALFLKILNIIAVIICLIGIYITLALYSNGQLPYEFFWRFTRTDLLSYAFNENIDFIRTRSIFSEPAYLGYFLNIILSMNYFNKVDVKIKKGFTIFISLTIFLTFSYSAIGIMLMIQALHFIDKINLRELKWTKRTTIYLLLIIAVVFFSWDLINETIINRTVDIISGEDGSAYFRIIRSWDYVNMEHIFLGNGIGHTPNIWNVYAYLLSDLGLVTFLLSCVFSIYALVTNFKMGVVFIALNFQKGGYLNPAFSIFLLLFFIYIGNKKHGRYKV</sequence>
<evidence type="ECO:0000313" key="3">
    <source>
        <dbReference type="Proteomes" id="UP000199481"/>
    </source>
</evidence>
<feature type="transmembrane region" description="Helical" evidence="1">
    <location>
        <begin position="193"/>
        <end position="210"/>
    </location>
</feature>
<feature type="transmembrane region" description="Helical" evidence="1">
    <location>
        <begin position="375"/>
        <end position="392"/>
    </location>
</feature>